<dbReference type="GO" id="GO:0016614">
    <property type="term" value="F:oxidoreductase activity, acting on CH-OH group of donors"/>
    <property type="evidence" value="ECO:0007669"/>
    <property type="project" value="UniProtKB-ARBA"/>
</dbReference>
<evidence type="ECO:0000313" key="3">
    <source>
        <dbReference type="EMBL" id="RAZ77865.1"/>
    </source>
</evidence>
<dbReference type="PANTHER" id="PTHR48107">
    <property type="entry name" value="NADPH-DEPENDENT ALDEHYDE REDUCTASE-LIKE PROTEIN, CHLOROPLASTIC-RELATED"/>
    <property type="match status" value="1"/>
</dbReference>
<dbReference type="PANTHER" id="PTHR48107:SF7">
    <property type="entry name" value="RE15974P"/>
    <property type="match status" value="1"/>
</dbReference>
<accession>A0A365KXH5</accession>
<evidence type="ECO:0000256" key="2">
    <source>
        <dbReference type="ARBA" id="ARBA00023002"/>
    </source>
</evidence>
<protein>
    <submittedName>
        <fullName evidence="3">Oxidoreductase</fullName>
    </submittedName>
</protein>
<dbReference type="NCBIfam" id="NF009389">
    <property type="entry name" value="PRK12748.1"/>
    <property type="match status" value="1"/>
</dbReference>
<dbReference type="InterPro" id="IPR036291">
    <property type="entry name" value="NAD(P)-bd_dom_sf"/>
</dbReference>
<dbReference type="InterPro" id="IPR020904">
    <property type="entry name" value="Sc_DH/Rdtase_CS"/>
</dbReference>
<reference evidence="3 4" key="1">
    <citation type="submission" date="2018-06" db="EMBL/GenBank/DDBJ databases">
        <title>The draft genome sequences of strains SCU63 and S1.</title>
        <authorList>
            <person name="Gan L."/>
        </authorList>
    </citation>
    <scope>NUCLEOTIDE SEQUENCE [LARGE SCALE GENOMIC DNA]</scope>
    <source>
        <strain evidence="3 4">SCU63</strain>
    </source>
</reference>
<dbReference type="Proteomes" id="UP000251002">
    <property type="component" value="Unassembled WGS sequence"/>
</dbReference>
<gene>
    <name evidence="3" type="ORF">DP120_10325</name>
</gene>
<dbReference type="NCBIfam" id="NF009499">
    <property type="entry name" value="PRK12859.1"/>
    <property type="match status" value="1"/>
</dbReference>
<keyword evidence="2" id="KW-0560">Oxidoreductase</keyword>
<dbReference type="SUPFAM" id="SSF51735">
    <property type="entry name" value="NAD(P)-binding Rossmann-fold domains"/>
    <property type="match status" value="1"/>
</dbReference>
<dbReference type="PRINTS" id="PR00080">
    <property type="entry name" value="SDRFAMILY"/>
</dbReference>
<dbReference type="GO" id="GO:0008206">
    <property type="term" value="P:bile acid metabolic process"/>
    <property type="evidence" value="ECO:0007669"/>
    <property type="project" value="UniProtKB-ARBA"/>
</dbReference>
<name>A0A365KXH5_9BACL</name>
<comment type="similarity">
    <text evidence="1">Belongs to the short-chain dehydrogenases/reductases (SDR) family.</text>
</comment>
<dbReference type="RefSeq" id="WP_112223592.1">
    <property type="nucleotide sequence ID" value="NZ_CP047673.1"/>
</dbReference>
<dbReference type="FunFam" id="3.40.50.720:FF:000084">
    <property type="entry name" value="Short-chain dehydrogenase reductase"/>
    <property type="match status" value="1"/>
</dbReference>
<organism evidence="3 4">
    <name type="scientific">Planococcus halotolerans</name>
    <dbReference type="NCBI Taxonomy" id="2233542"/>
    <lineage>
        <taxon>Bacteria</taxon>
        <taxon>Bacillati</taxon>
        <taxon>Bacillota</taxon>
        <taxon>Bacilli</taxon>
        <taxon>Bacillales</taxon>
        <taxon>Caryophanaceae</taxon>
        <taxon>Planococcus</taxon>
    </lineage>
</organism>
<dbReference type="Pfam" id="PF13561">
    <property type="entry name" value="adh_short_C2"/>
    <property type="match status" value="1"/>
</dbReference>
<evidence type="ECO:0000313" key="4">
    <source>
        <dbReference type="Proteomes" id="UP000251002"/>
    </source>
</evidence>
<dbReference type="EMBL" id="QLZR01000003">
    <property type="protein sequence ID" value="RAZ77865.1"/>
    <property type="molecule type" value="Genomic_DNA"/>
</dbReference>
<comment type="caution">
    <text evidence="3">The sequence shown here is derived from an EMBL/GenBank/DDBJ whole genome shotgun (WGS) entry which is preliminary data.</text>
</comment>
<sequence>MGLLNGKLAIVTGASRLNGIGAAICKELAENGCNIFFTYWTAYDNSMPWKIESDEPARLKEELESFGVKVASLEVDLSQTAELESLLKQVESESGQADILVNNAAYSTGTGYSTLTIEELDRHYRVNVRATTMLSIGFAKRFTKKSGGRIINLTSGQSKGPMPGELAYATTKGAVDALTITLSAEVATLGITVNAVNPGPTDSGWMTPEIQDALQPRFPFGRPGEQKDAAKLVKFLASDDAAWITGQIIHSEGGFVR</sequence>
<dbReference type="AlphaFoldDB" id="A0A365KXH5"/>
<proteinExistence type="inferred from homology"/>
<dbReference type="PROSITE" id="PS00061">
    <property type="entry name" value="ADH_SHORT"/>
    <property type="match status" value="1"/>
</dbReference>
<dbReference type="InterPro" id="IPR002347">
    <property type="entry name" value="SDR_fam"/>
</dbReference>
<dbReference type="Gene3D" id="3.40.50.720">
    <property type="entry name" value="NAD(P)-binding Rossmann-like Domain"/>
    <property type="match status" value="1"/>
</dbReference>
<evidence type="ECO:0000256" key="1">
    <source>
        <dbReference type="ARBA" id="ARBA00006484"/>
    </source>
</evidence>
<dbReference type="CDD" id="cd05233">
    <property type="entry name" value="SDR_c"/>
    <property type="match status" value="1"/>
</dbReference>
<keyword evidence="4" id="KW-1185">Reference proteome</keyword>
<dbReference type="PRINTS" id="PR00081">
    <property type="entry name" value="GDHRDH"/>
</dbReference>